<evidence type="ECO:0000313" key="1">
    <source>
        <dbReference type="EMBL" id="GFE53116.1"/>
    </source>
</evidence>
<evidence type="ECO:0000313" key="2">
    <source>
        <dbReference type="Proteomes" id="UP001057455"/>
    </source>
</evidence>
<gene>
    <name evidence="1" type="ORF">BaOVIS_005200</name>
</gene>
<protein>
    <submittedName>
        <fullName evidence="1">Meiosis-specific MEI4-like, putative</fullName>
    </submittedName>
</protein>
<dbReference type="AlphaFoldDB" id="A0A9W5T8U1"/>
<dbReference type="Proteomes" id="UP001057455">
    <property type="component" value="Unassembled WGS sequence"/>
</dbReference>
<comment type="caution">
    <text evidence="1">The sequence shown here is derived from an EMBL/GenBank/DDBJ whole genome shotgun (WGS) entry which is preliminary data.</text>
</comment>
<sequence>MNILDALSIPVRSMTVLKMAFLASVNNEDDNRAMQYAARYTLANPYCVVAKPPNPRLPSSPELSTAVPAIASIIADIHIGMAIVDTLETIRKTLLIAILFLSMRSVGHSRSRRVSVLPACMRLISSVDSKRASVVIVLFSMRWILPSCGPIILHVDNLPGKPKPPVPLDPRSFDTSPGVVLLHWVYQI</sequence>
<name>A0A9W5T8U1_BABOV</name>
<dbReference type="EMBL" id="BLIY01000003">
    <property type="protein sequence ID" value="GFE53116.1"/>
    <property type="molecule type" value="Genomic_DNA"/>
</dbReference>
<reference evidence="1" key="1">
    <citation type="submission" date="2019-12" db="EMBL/GenBank/DDBJ databases">
        <title>Genome sequence of Babesia ovis.</title>
        <authorList>
            <person name="Yamagishi J."/>
            <person name="Sevinc F."/>
            <person name="Xuan X."/>
        </authorList>
    </citation>
    <scope>NUCLEOTIDE SEQUENCE</scope>
    <source>
        <strain evidence="1">Selcuk</strain>
    </source>
</reference>
<organism evidence="1 2">
    <name type="scientific">Babesia ovis</name>
    <dbReference type="NCBI Taxonomy" id="5869"/>
    <lineage>
        <taxon>Eukaryota</taxon>
        <taxon>Sar</taxon>
        <taxon>Alveolata</taxon>
        <taxon>Apicomplexa</taxon>
        <taxon>Aconoidasida</taxon>
        <taxon>Piroplasmida</taxon>
        <taxon>Babesiidae</taxon>
        <taxon>Babesia</taxon>
    </lineage>
</organism>
<accession>A0A9W5T8U1</accession>
<keyword evidence="2" id="KW-1185">Reference proteome</keyword>
<proteinExistence type="predicted"/>